<comment type="subcellular location">
    <subcellularLocation>
        <location evidence="1">Membrane</location>
        <topology evidence="1">Multi-pass membrane protein</topology>
    </subcellularLocation>
</comment>
<proteinExistence type="predicted"/>
<dbReference type="InterPro" id="IPR051533">
    <property type="entry name" value="WaaL-like"/>
</dbReference>
<dbReference type="AlphaFoldDB" id="A0A1G2B5Z1"/>
<keyword evidence="2 5" id="KW-0812">Transmembrane</keyword>
<dbReference type="EMBL" id="MHKD01000012">
    <property type="protein sequence ID" value="OGY84624.1"/>
    <property type="molecule type" value="Genomic_DNA"/>
</dbReference>
<evidence type="ECO:0000313" key="7">
    <source>
        <dbReference type="EMBL" id="OGY84624.1"/>
    </source>
</evidence>
<evidence type="ECO:0000256" key="2">
    <source>
        <dbReference type="ARBA" id="ARBA00022692"/>
    </source>
</evidence>
<reference evidence="7 8" key="1">
    <citation type="journal article" date="2016" name="Nat. Commun.">
        <title>Thousands of microbial genomes shed light on interconnected biogeochemical processes in an aquifer system.</title>
        <authorList>
            <person name="Anantharaman K."/>
            <person name="Brown C.T."/>
            <person name="Hug L.A."/>
            <person name="Sharon I."/>
            <person name="Castelle C.J."/>
            <person name="Probst A.J."/>
            <person name="Thomas B.C."/>
            <person name="Singh A."/>
            <person name="Wilkins M.J."/>
            <person name="Karaoz U."/>
            <person name="Brodie E.L."/>
            <person name="Williams K.H."/>
            <person name="Hubbard S.S."/>
            <person name="Banfield J.F."/>
        </authorList>
    </citation>
    <scope>NUCLEOTIDE SEQUENCE [LARGE SCALE GENOMIC DNA]</scope>
</reference>
<dbReference type="PANTHER" id="PTHR37422">
    <property type="entry name" value="TEICHURONIC ACID BIOSYNTHESIS PROTEIN TUAE"/>
    <property type="match status" value="1"/>
</dbReference>
<protein>
    <recommendedName>
        <fullName evidence="6">O-antigen ligase-related domain-containing protein</fullName>
    </recommendedName>
</protein>
<sequence>MKKISLPILLPWLVGGVLALVALMGMYYLQPLLVFLAFVAMVCVLIVWNNPMLGIYFVVFFLPFERIGSYEFAGITVRFSQLFTVITLGVWLMRGLIAKKLFFHKNPLFWPMIVFIAINIVSLVSAVNVGRSVMVLAFTIFTMLITFLLPNFVTSRDIVVRVAKILFACTLIVTLFGIYQFIGDLLGLPHTVTGLRSLYTKSVLGFPRVQSTALEPLYFANFLLLPAGWLYALFLKRNNAFRMRRVLPLLVLCGVNLVLTVSRGGYLAFAGMIVALTLFYLRHFFHPKRIVAMVSIFVVVTFVSLQFFSFDNATEKFTEHTAGVFQGASFEERTNTISIAWQVYKNHPFFGIGVGSFGPAAAKHPYLEPEAGWYIVNNEFLELLAEVGVVGFLAFLVIVGVLLVRSWQAWRRVRDPFLEASLVGLMGAFFGILIQYQTFSILYIMHVWFLIGLIISVQNIILEEKHH</sequence>
<feature type="transmembrane region" description="Helical" evidence="5">
    <location>
        <begin position="416"/>
        <end position="434"/>
    </location>
</feature>
<comment type="caution">
    <text evidence="7">The sequence shown here is derived from an EMBL/GenBank/DDBJ whole genome shotgun (WGS) entry which is preliminary data.</text>
</comment>
<dbReference type="InterPro" id="IPR007016">
    <property type="entry name" value="O-antigen_ligase-rel_domated"/>
</dbReference>
<feature type="transmembrane region" description="Helical" evidence="5">
    <location>
        <begin position="79"/>
        <end position="97"/>
    </location>
</feature>
<name>A0A1G2B5Z1_9BACT</name>
<dbReference type="PANTHER" id="PTHR37422:SF23">
    <property type="entry name" value="TEICHURONIC ACID BIOSYNTHESIS PROTEIN TUAE"/>
    <property type="match status" value="1"/>
</dbReference>
<feature type="transmembrane region" description="Helical" evidence="5">
    <location>
        <begin position="268"/>
        <end position="285"/>
    </location>
</feature>
<dbReference type="STRING" id="1798542.A3F54_00405"/>
<evidence type="ECO:0000256" key="3">
    <source>
        <dbReference type="ARBA" id="ARBA00022989"/>
    </source>
</evidence>
<evidence type="ECO:0000256" key="4">
    <source>
        <dbReference type="ARBA" id="ARBA00023136"/>
    </source>
</evidence>
<feature type="transmembrane region" description="Helical" evidence="5">
    <location>
        <begin position="217"/>
        <end position="234"/>
    </location>
</feature>
<feature type="transmembrane region" description="Helical" evidence="5">
    <location>
        <begin position="165"/>
        <end position="182"/>
    </location>
</feature>
<keyword evidence="4 5" id="KW-0472">Membrane</keyword>
<feature type="transmembrane region" description="Helical" evidence="5">
    <location>
        <begin position="440"/>
        <end position="462"/>
    </location>
</feature>
<feature type="transmembrane region" description="Helical" evidence="5">
    <location>
        <begin position="383"/>
        <end position="404"/>
    </location>
</feature>
<organism evidence="7 8">
    <name type="scientific">Candidatus Kerfeldbacteria bacterium RIFCSPHIGHO2_12_FULL_48_17</name>
    <dbReference type="NCBI Taxonomy" id="1798542"/>
    <lineage>
        <taxon>Bacteria</taxon>
        <taxon>Candidatus Kerfeldiibacteriota</taxon>
    </lineage>
</organism>
<evidence type="ECO:0000256" key="5">
    <source>
        <dbReference type="SAM" id="Phobius"/>
    </source>
</evidence>
<feature type="transmembrane region" description="Helical" evidence="5">
    <location>
        <begin position="133"/>
        <end position="153"/>
    </location>
</feature>
<feature type="transmembrane region" description="Helical" evidence="5">
    <location>
        <begin position="29"/>
        <end position="48"/>
    </location>
</feature>
<accession>A0A1G2B5Z1</accession>
<evidence type="ECO:0000256" key="1">
    <source>
        <dbReference type="ARBA" id="ARBA00004141"/>
    </source>
</evidence>
<dbReference type="Proteomes" id="UP000176952">
    <property type="component" value="Unassembled WGS sequence"/>
</dbReference>
<feature type="transmembrane region" description="Helical" evidence="5">
    <location>
        <begin position="290"/>
        <end position="308"/>
    </location>
</feature>
<dbReference type="GO" id="GO:0016020">
    <property type="term" value="C:membrane"/>
    <property type="evidence" value="ECO:0007669"/>
    <property type="project" value="UniProtKB-SubCell"/>
</dbReference>
<keyword evidence="3 5" id="KW-1133">Transmembrane helix</keyword>
<feature type="transmembrane region" description="Helical" evidence="5">
    <location>
        <begin position="246"/>
        <end position="262"/>
    </location>
</feature>
<feature type="transmembrane region" description="Helical" evidence="5">
    <location>
        <begin position="109"/>
        <end position="127"/>
    </location>
</feature>
<evidence type="ECO:0000259" key="6">
    <source>
        <dbReference type="Pfam" id="PF04932"/>
    </source>
</evidence>
<dbReference type="Pfam" id="PF04932">
    <property type="entry name" value="Wzy_C"/>
    <property type="match status" value="1"/>
</dbReference>
<feature type="domain" description="O-antigen ligase-related" evidence="6">
    <location>
        <begin position="249"/>
        <end position="396"/>
    </location>
</feature>
<gene>
    <name evidence="7" type="ORF">A3F54_00405</name>
</gene>
<evidence type="ECO:0000313" key="8">
    <source>
        <dbReference type="Proteomes" id="UP000176952"/>
    </source>
</evidence>